<accession>A0A0A9AX30</accession>
<organism evidence="1">
    <name type="scientific">Arundo donax</name>
    <name type="common">Giant reed</name>
    <name type="synonym">Donax arundinaceus</name>
    <dbReference type="NCBI Taxonomy" id="35708"/>
    <lineage>
        <taxon>Eukaryota</taxon>
        <taxon>Viridiplantae</taxon>
        <taxon>Streptophyta</taxon>
        <taxon>Embryophyta</taxon>
        <taxon>Tracheophyta</taxon>
        <taxon>Spermatophyta</taxon>
        <taxon>Magnoliopsida</taxon>
        <taxon>Liliopsida</taxon>
        <taxon>Poales</taxon>
        <taxon>Poaceae</taxon>
        <taxon>PACMAD clade</taxon>
        <taxon>Arundinoideae</taxon>
        <taxon>Arundineae</taxon>
        <taxon>Arundo</taxon>
    </lineage>
</organism>
<dbReference type="EMBL" id="GBRH01241586">
    <property type="protein sequence ID" value="JAD56309.1"/>
    <property type="molecule type" value="Transcribed_RNA"/>
</dbReference>
<reference evidence="1" key="1">
    <citation type="submission" date="2014-09" db="EMBL/GenBank/DDBJ databases">
        <authorList>
            <person name="Magalhaes I.L.F."/>
            <person name="Oliveira U."/>
            <person name="Santos F.R."/>
            <person name="Vidigal T.H.D.A."/>
            <person name="Brescovit A.D."/>
            <person name="Santos A.J."/>
        </authorList>
    </citation>
    <scope>NUCLEOTIDE SEQUENCE</scope>
    <source>
        <tissue evidence="1">Shoot tissue taken approximately 20 cm above the soil surface</tissue>
    </source>
</reference>
<evidence type="ECO:0000313" key="1">
    <source>
        <dbReference type="EMBL" id="JAD56309.1"/>
    </source>
</evidence>
<name>A0A0A9AX30_ARUDO</name>
<sequence length="52" mass="6147">MKVQLSLRPEFGSNRQMLKIQWQQEQSCSIKIVKLHIYSLCYVTIAVTHQIQ</sequence>
<reference evidence="1" key="2">
    <citation type="journal article" date="2015" name="Data Brief">
        <title>Shoot transcriptome of the giant reed, Arundo donax.</title>
        <authorList>
            <person name="Barrero R.A."/>
            <person name="Guerrero F.D."/>
            <person name="Moolhuijzen P."/>
            <person name="Goolsby J.A."/>
            <person name="Tidwell J."/>
            <person name="Bellgard S.E."/>
            <person name="Bellgard M.I."/>
        </authorList>
    </citation>
    <scope>NUCLEOTIDE SEQUENCE</scope>
    <source>
        <tissue evidence="1">Shoot tissue taken approximately 20 cm above the soil surface</tissue>
    </source>
</reference>
<protein>
    <submittedName>
        <fullName evidence="1">Uncharacterized protein</fullName>
    </submittedName>
</protein>
<dbReference type="AlphaFoldDB" id="A0A0A9AX30"/>
<proteinExistence type="predicted"/>